<evidence type="ECO:0000256" key="1">
    <source>
        <dbReference type="ARBA" id="ARBA00004123"/>
    </source>
</evidence>
<evidence type="ECO:0000259" key="14">
    <source>
        <dbReference type="Pfam" id="PF00562"/>
    </source>
</evidence>
<dbReference type="Gene3D" id="3.90.1100.10">
    <property type="match status" value="2"/>
</dbReference>
<evidence type="ECO:0000256" key="4">
    <source>
        <dbReference type="ARBA" id="ARBA00022679"/>
    </source>
</evidence>
<dbReference type="SUPFAM" id="SSF64484">
    <property type="entry name" value="beta and beta-prime subunits of DNA dependent RNA-polymerase"/>
    <property type="match status" value="1"/>
</dbReference>
<dbReference type="Gene3D" id="2.40.270.10">
    <property type="entry name" value="DNA-directed RNA polymerase, subunit 2, domain 6"/>
    <property type="match status" value="1"/>
</dbReference>
<evidence type="ECO:0000256" key="11">
    <source>
        <dbReference type="RuleBase" id="RU000434"/>
    </source>
</evidence>
<dbReference type="GO" id="GO:0006351">
    <property type="term" value="P:DNA-templated transcription"/>
    <property type="evidence" value="ECO:0007669"/>
    <property type="project" value="InterPro"/>
</dbReference>
<keyword evidence="4 12" id="KW-0808">Transferase</keyword>
<dbReference type="GO" id="GO:0000428">
    <property type="term" value="C:DNA-directed RNA polymerase complex"/>
    <property type="evidence" value="ECO:0007669"/>
    <property type="project" value="UniProtKB-KW"/>
</dbReference>
<dbReference type="OMA" id="FFGVVHY"/>
<dbReference type="PANTHER" id="PTHR20856">
    <property type="entry name" value="DNA-DIRECTED RNA POLYMERASE I SUBUNIT 2"/>
    <property type="match status" value="1"/>
</dbReference>
<dbReference type="FunFam" id="2.40.270.10:FF:000011">
    <property type="entry name" value="DNA-directed RNA polymerase subunit beta"/>
    <property type="match status" value="1"/>
</dbReference>
<feature type="domain" description="RNA polymerase Rpb2" evidence="15">
    <location>
        <begin position="1327"/>
        <end position="1451"/>
    </location>
</feature>
<comment type="catalytic activity">
    <reaction evidence="12">
        <text>RNA(n) + a ribonucleoside 5'-triphosphate = RNA(n+1) + diphosphate</text>
        <dbReference type="Rhea" id="RHEA:21248"/>
        <dbReference type="Rhea" id="RHEA-COMP:14527"/>
        <dbReference type="Rhea" id="RHEA-COMP:17342"/>
        <dbReference type="ChEBI" id="CHEBI:33019"/>
        <dbReference type="ChEBI" id="CHEBI:61557"/>
        <dbReference type="ChEBI" id="CHEBI:140395"/>
        <dbReference type="EC" id="2.7.7.6"/>
    </reaction>
</comment>
<evidence type="ECO:0000313" key="25">
    <source>
        <dbReference type="Proteomes" id="UP000324907"/>
    </source>
</evidence>
<evidence type="ECO:0000313" key="22">
    <source>
        <dbReference type="EMBL" id="KAA0173188.1"/>
    </source>
</evidence>
<dbReference type="Gene3D" id="3.90.1110.10">
    <property type="entry name" value="RNA polymerase Rpb2, domain 2"/>
    <property type="match status" value="1"/>
</dbReference>
<dbReference type="Gene3D" id="3.90.1800.10">
    <property type="entry name" value="RNA polymerase alpha subunit dimerisation domain"/>
    <property type="match status" value="1"/>
</dbReference>
<dbReference type="GO" id="GO:0003899">
    <property type="term" value="F:DNA-directed RNA polymerase activity"/>
    <property type="evidence" value="ECO:0007669"/>
    <property type="project" value="UniProtKB-EC"/>
</dbReference>
<keyword evidence="6" id="KW-0479">Metal-binding</keyword>
<evidence type="ECO:0000259" key="18">
    <source>
        <dbReference type="Pfam" id="PF04565"/>
    </source>
</evidence>
<dbReference type="GO" id="GO:0008270">
    <property type="term" value="F:zinc ion binding"/>
    <property type="evidence" value="ECO:0007669"/>
    <property type="project" value="UniProtKB-KW"/>
</dbReference>
<keyword evidence="24" id="KW-1185">Reference proteome</keyword>
<dbReference type="Pfam" id="PF04561">
    <property type="entry name" value="RNA_pol_Rpb2_2"/>
    <property type="match status" value="1"/>
</dbReference>
<evidence type="ECO:0000256" key="2">
    <source>
        <dbReference type="ARBA" id="ARBA00006835"/>
    </source>
</evidence>
<dbReference type="InterPro" id="IPR007120">
    <property type="entry name" value="DNA-dir_RNAP_su2_dom"/>
</dbReference>
<feature type="domain" description="RNA polymerase Rpb2" evidence="16">
    <location>
        <begin position="205"/>
        <end position="404"/>
    </location>
</feature>
<dbReference type="InterPro" id="IPR007642">
    <property type="entry name" value="RNA_pol_Rpb2_2"/>
</dbReference>
<dbReference type="OrthoDB" id="10248617at2759"/>
<dbReference type="Pfam" id="PF00562">
    <property type="entry name" value="RNA_pol_Rpb2_6"/>
    <property type="match status" value="1"/>
</dbReference>
<dbReference type="GO" id="GO:0032549">
    <property type="term" value="F:ribonucleoside binding"/>
    <property type="evidence" value="ECO:0007669"/>
    <property type="project" value="InterPro"/>
</dbReference>
<dbReference type="CDD" id="cd00653">
    <property type="entry name" value="RNA_pol_B_RPB2"/>
    <property type="match status" value="1"/>
</dbReference>
<name>A0A5A8E797_CAFRO</name>
<feature type="domain" description="RNA polymerase beta subunit protrusion" evidence="17">
    <location>
        <begin position="42"/>
        <end position="446"/>
    </location>
</feature>
<dbReference type="GO" id="GO:0005634">
    <property type="term" value="C:nucleus"/>
    <property type="evidence" value="ECO:0007669"/>
    <property type="project" value="UniProtKB-SubCell"/>
</dbReference>
<evidence type="ECO:0000256" key="9">
    <source>
        <dbReference type="ARBA" id="ARBA00023163"/>
    </source>
</evidence>
<dbReference type="InterPro" id="IPR014724">
    <property type="entry name" value="RNA_pol_RPB2_OB-fold"/>
</dbReference>
<dbReference type="EMBL" id="VLTL01000009">
    <property type="protein sequence ID" value="KAA0171019.1"/>
    <property type="molecule type" value="Genomic_DNA"/>
</dbReference>
<comment type="subcellular location">
    <subcellularLocation>
        <location evidence="1">Nucleus</location>
    </subcellularLocation>
</comment>
<accession>A0A5A8E797</accession>
<keyword evidence="10" id="KW-0539">Nucleus</keyword>
<evidence type="ECO:0000256" key="12">
    <source>
        <dbReference type="RuleBase" id="RU363031"/>
    </source>
</evidence>
<dbReference type="EC" id="2.7.7.6" evidence="12"/>
<protein>
    <recommendedName>
        <fullName evidence="12">DNA-directed RNA polymerase subunit beta</fullName>
        <ecNumber evidence="12">2.7.7.6</ecNumber>
    </recommendedName>
</protein>
<dbReference type="GO" id="GO:0003677">
    <property type="term" value="F:DNA binding"/>
    <property type="evidence" value="ECO:0007669"/>
    <property type="project" value="InterPro"/>
</dbReference>
<dbReference type="InterPro" id="IPR007645">
    <property type="entry name" value="RNA_pol_Rpb2_3"/>
</dbReference>
<evidence type="ECO:0000256" key="8">
    <source>
        <dbReference type="ARBA" id="ARBA00022833"/>
    </source>
</evidence>
<dbReference type="InterPro" id="IPR007641">
    <property type="entry name" value="RNA_pol_Rpb2_7"/>
</dbReference>
<dbReference type="Pfam" id="PF04560">
    <property type="entry name" value="RNA_pol_Rpb2_7"/>
    <property type="match status" value="1"/>
</dbReference>
<dbReference type="InterPro" id="IPR007644">
    <property type="entry name" value="RNA_pol_bsu_protrusion"/>
</dbReference>
<evidence type="ECO:0000256" key="6">
    <source>
        <dbReference type="ARBA" id="ARBA00022723"/>
    </source>
</evidence>
<evidence type="ECO:0000313" key="21">
    <source>
        <dbReference type="EMBL" id="KAA0171019.1"/>
    </source>
</evidence>
<gene>
    <name evidence="22" type="ORF">FNF27_05276</name>
    <name evidence="21" type="ORF">FNF28_01024</name>
    <name evidence="19" type="ORF">FNF29_06294</name>
    <name evidence="20" type="ORF">FNF31_04516</name>
</gene>
<dbReference type="EMBL" id="VLTM01000048">
    <property type="protein sequence ID" value="KAA0160057.1"/>
    <property type="molecule type" value="Genomic_DNA"/>
</dbReference>
<feature type="domain" description="RNA polymerase Rpb2" evidence="18">
    <location>
        <begin position="517"/>
        <end position="581"/>
    </location>
</feature>
<feature type="region of interest" description="Disordered" evidence="13">
    <location>
        <begin position="16"/>
        <end position="35"/>
    </location>
</feature>
<keyword evidence="7" id="KW-0863">Zinc-finger</keyword>
<organism evidence="22 23">
    <name type="scientific">Cafeteria roenbergensis</name>
    <name type="common">Marine flagellate</name>
    <dbReference type="NCBI Taxonomy" id="33653"/>
    <lineage>
        <taxon>Eukaryota</taxon>
        <taxon>Sar</taxon>
        <taxon>Stramenopiles</taxon>
        <taxon>Bigyra</taxon>
        <taxon>Opalozoa</taxon>
        <taxon>Bicosoecida</taxon>
        <taxon>Cafeteriaceae</taxon>
        <taxon>Cafeteria</taxon>
    </lineage>
</organism>
<dbReference type="InterPro" id="IPR037033">
    <property type="entry name" value="DNA-dir_RNAP_su2_hyb_sf"/>
</dbReference>
<dbReference type="Proteomes" id="UP000325113">
    <property type="component" value="Unassembled WGS sequence"/>
</dbReference>
<evidence type="ECO:0000256" key="10">
    <source>
        <dbReference type="ARBA" id="ARBA00023242"/>
    </source>
</evidence>
<dbReference type="Proteomes" id="UP000323011">
    <property type="component" value="Unassembled WGS sequence"/>
</dbReference>
<dbReference type="InterPro" id="IPR015712">
    <property type="entry name" value="DNA-dir_RNA_pol_su2"/>
</dbReference>
<dbReference type="EMBL" id="VLTN01000047">
    <property type="protein sequence ID" value="KAA0149003.1"/>
    <property type="molecule type" value="Genomic_DNA"/>
</dbReference>
<evidence type="ECO:0000256" key="5">
    <source>
        <dbReference type="ARBA" id="ARBA00022695"/>
    </source>
</evidence>
<evidence type="ECO:0000313" key="26">
    <source>
        <dbReference type="Proteomes" id="UP000325113"/>
    </source>
</evidence>
<dbReference type="Pfam" id="PF04565">
    <property type="entry name" value="RNA_pol_Rpb2_3"/>
    <property type="match status" value="1"/>
</dbReference>
<evidence type="ECO:0000256" key="7">
    <source>
        <dbReference type="ARBA" id="ARBA00022771"/>
    </source>
</evidence>
<evidence type="ECO:0000313" key="19">
    <source>
        <dbReference type="EMBL" id="KAA0149003.1"/>
    </source>
</evidence>
<dbReference type="PROSITE" id="PS01166">
    <property type="entry name" value="RNA_POL_BETA"/>
    <property type="match status" value="1"/>
</dbReference>
<sequence>MDYAGSRHRDEKFLRSMKRQRLVPSSSATGLPQDTDSRLKDLASAHVESFNFFLESGLGLAVDEIPARDFRLGPGGKRVRVWIESAEVGQPTKRDGSEDMRLMPAECRERGLSYSAPLNVVVCRSVLAPADDGSGKDVVVSTDSYPLRAGELPIMVGSQRCHLAGMDAAAKAAAHEEASEFGGYFICNGIERVVRLLQMPRRNYPMAITRSSYTKRGRLYSTQAVVVRSVRPDQSALTVTLHYLTNGGANVRFALRRQEFFVPAVLVLRCLRETTDREIFNAICGGPQGAARDPHLADRVQLLLRDARVQAGFGPSSGSREACLAFLGARFRGELDLPSTASDEEAGRLLLDRYVLVHLTNAADQETAAHDKFVMLCTMLRKLYRFVAGDVLEDSADSLANQELLLGGHLYCMFVKEKLSEMLQGFEQAMKREVIAGRAVAPDVDMAALRAAQPGAANAGPPPPVRSSVLSAYDGAFFRRIADRRVDVGRKTYYLLATGTLISSTGLDLMQASGFTVVADKINFLRFVTHFRSVHRGQFFSEMKTTSVRKLLPESWGFMCPVHTPDGAPCGLLNHLTAAARATTHPADTSRLPALLAQLGMTPLMALAGGVVVPWDHVPVFVDGRVVGACLPAQAAAIASRLRLLKGIAATQGRPMEAAEGEAELRADADGVPGDGGLPIRGRALGHSTVVALQQRRRLRDRVRRVLAAATLGYASASVPGPAVQPQMRPETSLPPLPADLASAAAAAGLERAAALALSVPMSLEVAFVPPPAREHLVRDGGAPLPATKADRDALDAAARRGPAAGDSALATAAAAAAAGASPKKASRKGAAATAASAGAETDDITGPFAGLFLSGEAARLVRPVRLLPGVYGREHEAAVGFDAEASAASCRSGGGTLELLGPLEQQYLDVACSPRDFADIAGLRPGDALNPAASPFTHMELSPMSMLSLAASLTPFSDMNQSPRNMYQCQMGKQTMGTPLLALPHRSDTKLFRLQTPQAPLVQNTGQSEYGMDEYPAGTNAVVAVIAYTGIDMEDAMIVNKSSYERGFAHASVYKTITVDLVGQARGGETKREVLANKLVTGPSADGSTGSQFTVPSLDADGLPPVGMYVREGDPIYSVYDTVTGKTRITKHKEAEPAYIESVTVLGADAAVPSSLVQKARIKLRFNRNPVVGDKFSSRHGQKGVMSILWPQSDMPFTEGGMTPDIIINPHAFPSRMTIGMLIESMAGKSGAMHGRFQESTPFRFSERHRAVDYFGEQLRAGGYQYYGSEPMYSGTNGEPLHADIFVGVVYYQRLRHMVSDKSQVRAKGPINSLTRQPIKGRKKHGGIRFGEMERDSMLGHGTSFLLHDRLMNSSDRHVAVVCSHCGSVLSPASTQARGPRSATAMAERSRAADGVLTTGFAAPSSLGPARGWTCVSCGTGSGCVAMPLPYVFRYLANELAAMNIRVTVDVDAIKCRG</sequence>
<dbReference type="FunFam" id="3.90.1800.10:FF:000004">
    <property type="entry name" value="DNA-directed RNA polymerase subunit beta"/>
    <property type="match status" value="1"/>
</dbReference>
<keyword evidence="3 12" id="KW-0240">DNA-directed RNA polymerase</keyword>
<comment type="similarity">
    <text evidence="2 11">Belongs to the RNA polymerase beta chain family.</text>
</comment>
<comment type="function">
    <text evidence="12">DNA-dependent RNA polymerase catalyzes the transcription of DNA into RNA using the four ribonucleoside triphosphates as substrates.</text>
</comment>
<dbReference type="Proteomes" id="UP000324907">
    <property type="component" value="Unassembled WGS sequence"/>
</dbReference>
<comment type="caution">
    <text evidence="22">The sequence shown here is derived from an EMBL/GenBank/DDBJ whole genome shotgun (WGS) entry which is preliminary data.</text>
</comment>
<feature type="domain" description="DNA-directed RNA polymerase subunit 2 hybrid-binding" evidence="14">
    <location>
        <begin position="952"/>
        <end position="1325"/>
    </location>
</feature>
<evidence type="ECO:0000259" key="17">
    <source>
        <dbReference type="Pfam" id="PF04563"/>
    </source>
</evidence>
<evidence type="ECO:0000259" key="15">
    <source>
        <dbReference type="Pfam" id="PF04560"/>
    </source>
</evidence>
<evidence type="ECO:0000256" key="13">
    <source>
        <dbReference type="SAM" id="MobiDB-lite"/>
    </source>
</evidence>
<evidence type="ECO:0000313" key="23">
    <source>
        <dbReference type="Proteomes" id="UP000322899"/>
    </source>
</evidence>
<dbReference type="InterPro" id="IPR037034">
    <property type="entry name" value="RNA_pol_Rpb2_2_sf"/>
</dbReference>
<evidence type="ECO:0000259" key="16">
    <source>
        <dbReference type="Pfam" id="PF04561"/>
    </source>
</evidence>
<feature type="compositionally biased region" description="Polar residues" evidence="13">
    <location>
        <begin position="23"/>
        <end position="34"/>
    </location>
</feature>
<dbReference type="Pfam" id="PF04563">
    <property type="entry name" value="RNA_pol_Rpb2_1"/>
    <property type="match status" value="1"/>
</dbReference>
<evidence type="ECO:0000256" key="3">
    <source>
        <dbReference type="ARBA" id="ARBA00022478"/>
    </source>
</evidence>
<keyword evidence="5 12" id="KW-0548">Nucleotidyltransferase</keyword>
<dbReference type="InterPro" id="IPR007121">
    <property type="entry name" value="RNA_pol_bsu_CS"/>
</dbReference>
<dbReference type="EMBL" id="VLTO01000036">
    <property type="protein sequence ID" value="KAA0173188.1"/>
    <property type="molecule type" value="Genomic_DNA"/>
</dbReference>
<dbReference type="Gene3D" id="2.40.50.150">
    <property type="match status" value="1"/>
</dbReference>
<keyword evidence="8" id="KW-0862">Zinc</keyword>
<proteinExistence type="inferred from homology"/>
<evidence type="ECO:0000313" key="24">
    <source>
        <dbReference type="Proteomes" id="UP000323011"/>
    </source>
</evidence>
<evidence type="ECO:0000313" key="20">
    <source>
        <dbReference type="EMBL" id="KAA0160057.1"/>
    </source>
</evidence>
<keyword evidence="9 12" id="KW-0804">Transcription</keyword>
<dbReference type="Proteomes" id="UP000322899">
    <property type="component" value="Unassembled WGS sequence"/>
</dbReference>
<reference evidence="23 24" key="1">
    <citation type="submission" date="2019-07" db="EMBL/GenBank/DDBJ databases">
        <title>Genomes of Cafeteria roenbergensis.</title>
        <authorList>
            <person name="Fischer M.G."/>
            <person name="Hackl T."/>
            <person name="Roman M."/>
        </authorList>
    </citation>
    <scope>NUCLEOTIDE SEQUENCE [LARGE SCALE GENOMIC DNA]</scope>
    <source>
        <strain evidence="19 24">BVI</strain>
        <strain evidence="20 26">Cflag</strain>
        <strain evidence="22 23">E4-10P</strain>
        <strain evidence="21 25">RCC970-E3</strain>
    </source>
</reference>